<organism evidence="2 3">
    <name type="scientific">Dyadobacter frigoris</name>
    <dbReference type="NCBI Taxonomy" id="2576211"/>
    <lineage>
        <taxon>Bacteria</taxon>
        <taxon>Pseudomonadati</taxon>
        <taxon>Bacteroidota</taxon>
        <taxon>Cytophagia</taxon>
        <taxon>Cytophagales</taxon>
        <taxon>Spirosomataceae</taxon>
        <taxon>Dyadobacter</taxon>
    </lineage>
</organism>
<dbReference type="InterPro" id="IPR009339">
    <property type="entry name" value="DUF998"/>
</dbReference>
<keyword evidence="1" id="KW-0812">Transmembrane</keyword>
<feature type="transmembrane region" description="Helical" evidence="1">
    <location>
        <begin position="7"/>
        <end position="28"/>
    </location>
</feature>
<dbReference type="RefSeq" id="WP_137339557.1">
    <property type="nucleotide sequence ID" value="NZ_BSQH01000010.1"/>
</dbReference>
<feature type="transmembrane region" description="Helical" evidence="1">
    <location>
        <begin position="175"/>
        <end position="192"/>
    </location>
</feature>
<dbReference type="Pfam" id="PF06197">
    <property type="entry name" value="DUF998"/>
    <property type="match status" value="1"/>
</dbReference>
<protein>
    <submittedName>
        <fullName evidence="2">DUF998 domain-containing protein</fullName>
    </submittedName>
</protein>
<gene>
    <name evidence="2" type="ORF">FDK13_08535</name>
</gene>
<keyword evidence="3" id="KW-1185">Reference proteome</keyword>
<keyword evidence="1" id="KW-0472">Membrane</keyword>
<dbReference type="Proteomes" id="UP000304900">
    <property type="component" value="Unassembled WGS sequence"/>
</dbReference>
<evidence type="ECO:0000313" key="3">
    <source>
        <dbReference type="Proteomes" id="UP000304900"/>
    </source>
</evidence>
<sequence>MSYGKMIAVTGLGSHLLFLFIFTIVHFIRPDKSVLASFVSEYALGEYGWLMTLGFLFIGVGAICLIIGLFSSMKPSKTAAITLCIWCIGTFTFSVFPTDLPGDRPTTEGLIHGLSALFALLNLSVAMIAWGFTFDKYDNWRHMAKLSWFFGAISTALFIGFLLSAPQLRGLTERILIILDITWIILVIRKLYTIEITSSLNSKPSI</sequence>
<accession>A0A4U6D618</accession>
<name>A0A4U6D618_9BACT</name>
<dbReference type="EMBL" id="SZVO01000003">
    <property type="protein sequence ID" value="TKT92830.1"/>
    <property type="molecule type" value="Genomic_DNA"/>
</dbReference>
<feature type="transmembrane region" description="Helical" evidence="1">
    <location>
        <begin position="78"/>
        <end position="98"/>
    </location>
</feature>
<dbReference type="AlphaFoldDB" id="A0A4U6D618"/>
<reference evidence="2 3" key="1">
    <citation type="submission" date="2019-05" db="EMBL/GenBank/DDBJ databases">
        <title>Dyadobacter AR-3-8 sp. nov., isolated from arctic soil.</title>
        <authorList>
            <person name="Chaudhary D.K."/>
        </authorList>
    </citation>
    <scope>NUCLEOTIDE SEQUENCE [LARGE SCALE GENOMIC DNA]</scope>
    <source>
        <strain evidence="2 3">AR-3-8</strain>
    </source>
</reference>
<keyword evidence="1" id="KW-1133">Transmembrane helix</keyword>
<evidence type="ECO:0000313" key="2">
    <source>
        <dbReference type="EMBL" id="TKT92830.1"/>
    </source>
</evidence>
<proteinExistence type="predicted"/>
<evidence type="ECO:0000256" key="1">
    <source>
        <dbReference type="SAM" id="Phobius"/>
    </source>
</evidence>
<comment type="caution">
    <text evidence="2">The sequence shown here is derived from an EMBL/GenBank/DDBJ whole genome shotgun (WGS) entry which is preliminary data.</text>
</comment>
<feature type="transmembrane region" description="Helical" evidence="1">
    <location>
        <begin position="48"/>
        <end position="71"/>
    </location>
</feature>
<feature type="transmembrane region" description="Helical" evidence="1">
    <location>
        <begin position="146"/>
        <end position="163"/>
    </location>
</feature>
<dbReference type="OrthoDB" id="8478915at2"/>
<feature type="transmembrane region" description="Helical" evidence="1">
    <location>
        <begin position="110"/>
        <end position="134"/>
    </location>
</feature>